<evidence type="ECO:0000313" key="1">
    <source>
        <dbReference type="EMBL" id="MDQ0683573.1"/>
    </source>
</evidence>
<comment type="caution">
    <text evidence="1">The sequence shown here is derived from an EMBL/GenBank/DDBJ whole genome shotgun (WGS) entry which is preliminary data.</text>
</comment>
<accession>A0ABU0PYT2</accession>
<name>A0ABU0PYT2_STRAH</name>
<dbReference type="EMBL" id="JAUSYA010000001">
    <property type="protein sequence ID" value="MDQ0683573.1"/>
    <property type="molecule type" value="Genomic_DNA"/>
</dbReference>
<evidence type="ECO:0008006" key="3">
    <source>
        <dbReference type="Google" id="ProtNLM"/>
    </source>
</evidence>
<dbReference type="Proteomes" id="UP001243364">
    <property type="component" value="Unassembled WGS sequence"/>
</dbReference>
<evidence type="ECO:0000313" key="2">
    <source>
        <dbReference type="Proteomes" id="UP001243364"/>
    </source>
</evidence>
<dbReference type="RefSeq" id="WP_306952678.1">
    <property type="nucleotide sequence ID" value="NZ_JAUSYA010000001.1"/>
</dbReference>
<reference evidence="1 2" key="1">
    <citation type="submission" date="2023-07" db="EMBL/GenBank/DDBJ databases">
        <title>Comparative genomics of wheat-associated soil bacteria to identify genetic determinants of phenazine resistance.</title>
        <authorList>
            <person name="Mouncey N."/>
        </authorList>
    </citation>
    <scope>NUCLEOTIDE SEQUENCE [LARGE SCALE GENOMIC DNA]</scope>
    <source>
        <strain evidence="1 2">W4I19-2</strain>
    </source>
</reference>
<sequence>MDVAGARGTAARIASALRRARTGPAMRELTGDLSAALRARTERPRGVRELCRALCEELSERRGGRPVEVRFERFPDEIDVTGLWVEFQDFDLVIVEERAEAVQQLVILGHELWHLHAGHRHHHHGLGTVAAGVLAGRSGWESAALAFAARNGSREDDEAEADDFGHRLAARFRRYLADGPAAAPGTADTAAVQRTLGYRGRRGTLR</sequence>
<proteinExistence type="predicted"/>
<gene>
    <name evidence="1" type="ORF">QFZ56_002536</name>
</gene>
<organism evidence="1 2">
    <name type="scientific">Streptomyces achromogenes</name>
    <dbReference type="NCBI Taxonomy" id="67255"/>
    <lineage>
        <taxon>Bacteria</taxon>
        <taxon>Bacillati</taxon>
        <taxon>Actinomycetota</taxon>
        <taxon>Actinomycetes</taxon>
        <taxon>Kitasatosporales</taxon>
        <taxon>Streptomycetaceae</taxon>
        <taxon>Streptomyces</taxon>
    </lineage>
</organism>
<protein>
    <recommendedName>
        <fullName evidence="3">Toxin-antitoxin system, toxin component family protein</fullName>
    </recommendedName>
</protein>
<keyword evidence="2" id="KW-1185">Reference proteome</keyword>